<protein>
    <submittedName>
        <fullName evidence="1">Uncharacterized protein</fullName>
    </submittedName>
</protein>
<name>A0AAU7DKU3_9BACT</name>
<dbReference type="SUPFAM" id="SSF54518">
    <property type="entry name" value="Tubby C-terminal domain-like"/>
    <property type="match status" value="1"/>
</dbReference>
<dbReference type="AlphaFoldDB" id="A0AAU7DKU3"/>
<dbReference type="EMBL" id="CP121196">
    <property type="protein sequence ID" value="XBH17913.1"/>
    <property type="molecule type" value="Genomic_DNA"/>
</dbReference>
<gene>
    <name evidence="1" type="ORF">P8935_00950</name>
</gene>
<accession>A0AAU7DKU3</accession>
<reference evidence="1" key="1">
    <citation type="submission" date="2023-03" db="EMBL/GenBank/DDBJ databases">
        <title>Edaphobacter sp.</title>
        <authorList>
            <person name="Huber K.J."/>
            <person name="Papendorf J."/>
            <person name="Pilke C."/>
            <person name="Bunk B."/>
            <person name="Sproeer C."/>
            <person name="Pester M."/>
        </authorList>
    </citation>
    <scope>NUCLEOTIDE SEQUENCE</scope>
    <source>
        <strain evidence="1">DSM 110680</strain>
    </source>
</reference>
<dbReference type="Pfam" id="PF04525">
    <property type="entry name" value="LOR"/>
    <property type="match status" value="1"/>
</dbReference>
<organism evidence="1">
    <name type="scientific">Telmatobacter sp. DSM 110680</name>
    <dbReference type="NCBI Taxonomy" id="3036704"/>
    <lineage>
        <taxon>Bacteria</taxon>
        <taxon>Pseudomonadati</taxon>
        <taxon>Acidobacteriota</taxon>
        <taxon>Terriglobia</taxon>
        <taxon>Terriglobales</taxon>
        <taxon>Acidobacteriaceae</taxon>
        <taxon>Telmatobacter</taxon>
    </lineage>
</organism>
<sequence>MDVSISERSISFTSEYDISTPAGEYYARKQFFSFTDNIELKTAGGNPVAKIEGEISPLRHKHDFHLSDGREYSFGCEKLWTRVYACVGNGETYKLYEHRGLNYSIFKDDRQIAAFSKNRVVFAKGNQYDVRLDHDADLILILCMVLTINSSENDDEDSTVTVDLGNVMQDHPFDESWEPR</sequence>
<evidence type="ECO:0000313" key="1">
    <source>
        <dbReference type="EMBL" id="XBH17913.1"/>
    </source>
</evidence>
<dbReference type="RefSeq" id="WP_348263138.1">
    <property type="nucleotide sequence ID" value="NZ_CP121196.1"/>
</dbReference>
<dbReference type="InterPro" id="IPR007612">
    <property type="entry name" value="LOR"/>
</dbReference>
<dbReference type="InterPro" id="IPR025659">
    <property type="entry name" value="Tubby-like_C"/>
</dbReference>
<proteinExistence type="predicted"/>